<protein>
    <recommendedName>
        <fullName evidence="2">Rhodopsin domain-containing protein</fullName>
    </recommendedName>
</protein>
<dbReference type="GeneID" id="34445977"/>
<accession>A0A1F8A6S4</accession>
<reference evidence="3 4" key="1">
    <citation type="journal article" date="2016" name="Genome Biol. Evol.">
        <title>Draft genome sequence of an aflatoxigenic Aspergillus species, A. bombycis.</title>
        <authorList>
            <person name="Moore G.G."/>
            <person name="Mack B.M."/>
            <person name="Beltz S.B."/>
            <person name="Gilbert M.K."/>
        </authorList>
    </citation>
    <scope>NUCLEOTIDE SEQUENCE [LARGE SCALE GENOMIC DNA]</scope>
    <source>
        <strain evidence="4">NRRL 26010</strain>
    </source>
</reference>
<evidence type="ECO:0000313" key="3">
    <source>
        <dbReference type="EMBL" id="OGM47393.1"/>
    </source>
</evidence>
<keyword evidence="4" id="KW-1185">Reference proteome</keyword>
<comment type="caution">
    <text evidence="3">The sequence shown here is derived from an EMBL/GenBank/DDBJ whole genome shotgun (WGS) entry which is preliminary data.</text>
</comment>
<dbReference type="RefSeq" id="XP_022391110.1">
    <property type="nucleotide sequence ID" value="XM_022529717.1"/>
</dbReference>
<dbReference type="PANTHER" id="PTHR38794:SF1">
    <property type="entry name" value="INTEGRAL MEMBRANE PROTEIN"/>
    <property type="match status" value="1"/>
</dbReference>
<evidence type="ECO:0000313" key="4">
    <source>
        <dbReference type="Proteomes" id="UP000179179"/>
    </source>
</evidence>
<dbReference type="InterPro" id="IPR049326">
    <property type="entry name" value="Rhodopsin_dom_fungi"/>
</dbReference>
<organism evidence="3 4">
    <name type="scientific">Aspergillus bombycis</name>
    <dbReference type="NCBI Taxonomy" id="109264"/>
    <lineage>
        <taxon>Eukaryota</taxon>
        <taxon>Fungi</taxon>
        <taxon>Dikarya</taxon>
        <taxon>Ascomycota</taxon>
        <taxon>Pezizomycotina</taxon>
        <taxon>Eurotiomycetes</taxon>
        <taxon>Eurotiomycetidae</taxon>
        <taxon>Eurotiales</taxon>
        <taxon>Aspergillaceae</taxon>
        <taxon>Aspergillus</taxon>
    </lineage>
</organism>
<proteinExistence type="predicted"/>
<dbReference type="EMBL" id="LYCR01000023">
    <property type="protein sequence ID" value="OGM47393.1"/>
    <property type="molecule type" value="Genomic_DNA"/>
</dbReference>
<dbReference type="PANTHER" id="PTHR38794">
    <property type="entry name" value="INTEGRAL MEMBRANE PROTEIN"/>
    <property type="match status" value="1"/>
</dbReference>
<dbReference type="AlphaFoldDB" id="A0A1F8A6S4"/>
<feature type="transmembrane region" description="Helical" evidence="1">
    <location>
        <begin position="200"/>
        <end position="222"/>
    </location>
</feature>
<dbReference type="Proteomes" id="UP000179179">
    <property type="component" value="Unassembled WGS sequence"/>
</dbReference>
<feature type="transmembrane region" description="Helical" evidence="1">
    <location>
        <begin position="46"/>
        <end position="71"/>
    </location>
</feature>
<feature type="transmembrane region" description="Helical" evidence="1">
    <location>
        <begin position="165"/>
        <end position="188"/>
    </location>
</feature>
<dbReference type="Pfam" id="PF20684">
    <property type="entry name" value="Fung_rhodopsin"/>
    <property type="match status" value="1"/>
</dbReference>
<keyword evidence="1" id="KW-0812">Transmembrane</keyword>
<feature type="domain" description="Rhodopsin" evidence="2">
    <location>
        <begin position="31"/>
        <end position="264"/>
    </location>
</feature>
<gene>
    <name evidence="3" type="ORF">ABOM_002587</name>
</gene>
<name>A0A1F8A6S4_9EURO</name>
<feature type="transmembrane region" description="Helical" evidence="1">
    <location>
        <begin position="127"/>
        <end position="145"/>
    </location>
</feature>
<keyword evidence="1" id="KW-0472">Membrane</keyword>
<evidence type="ECO:0000256" key="1">
    <source>
        <dbReference type="SAM" id="Phobius"/>
    </source>
</evidence>
<feature type="transmembrane region" description="Helical" evidence="1">
    <location>
        <begin position="12"/>
        <end position="34"/>
    </location>
</feature>
<sequence length="368" mass="39668">MAQFQPASWNPAVAVITWLLMSVTALAVISRLVTKWLMVGGLTTDDALIVTSLAFSIGNSIAIAMATTHGFGNHTDAIIASMQEVVMKSQLAGALLFILSLLCSKLAMIVFICSLTPAPRDRVLARVAQGLVTVTAVTGLFGTALQCHLPRTWDYLNGQCIDRAAWVVFLAVTNGVTDIVIFVQAMVLIVHVQTTWRKKLVFASIFIPRLLVVASSIAQIILTKANTPSTDPFINAAPRTICMEITQSLSIVTACWGQLKPFLVRLRSNAFCLQNNKWSSTTYNGGLRAPHTSSTTKGALSESGGELVLSPMYGTKTKISTSRASAEWESQSQSSETYIIRETRTWTVDLPTASRVPITVSGSGNIGM</sequence>
<evidence type="ECO:0000259" key="2">
    <source>
        <dbReference type="Pfam" id="PF20684"/>
    </source>
</evidence>
<keyword evidence="1" id="KW-1133">Transmembrane helix</keyword>
<dbReference type="OrthoDB" id="3918601at2759"/>
<feature type="transmembrane region" description="Helical" evidence="1">
    <location>
        <begin position="91"/>
        <end position="115"/>
    </location>
</feature>